<dbReference type="OrthoDB" id="2676304at2"/>
<reference evidence="1 2" key="1">
    <citation type="submission" date="2019-01" db="EMBL/GenBank/DDBJ databases">
        <title>Chengkuizengella sp. nov., isolated from deep-sea sediment of East Pacific Ocean.</title>
        <authorList>
            <person name="Yang J."/>
            <person name="Lai Q."/>
            <person name="Shao Z."/>
        </authorList>
    </citation>
    <scope>NUCLEOTIDE SEQUENCE [LARGE SCALE GENOMIC DNA]</scope>
    <source>
        <strain evidence="1 2">YPA3-1-1</strain>
    </source>
</reference>
<evidence type="ECO:0000313" key="2">
    <source>
        <dbReference type="Proteomes" id="UP000448943"/>
    </source>
</evidence>
<dbReference type="Proteomes" id="UP000448943">
    <property type="component" value="Unassembled WGS sequence"/>
</dbReference>
<protein>
    <recommendedName>
        <fullName evidence="3">Acetoacetate decarboxylase (ADC)</fullName>
    </recommendedName>
</protein>
<dbReference type="Pfam" id="PF06314">
    <property type="entry name" value="ADC"/>
    <property type="match status" value="1"/>
</dbReference>
<organism evidence="1 2">
    <name type="scientific">Chengkuizengella marina</name>
    <dbReference type="NCBI Taxonomy" id="2507566"/>
    <lineage>
        <taxon>Bacteria</taxon>
        <taxon>Bacillati</taxon>
        <taxon>Bacillota</taxon>
        <taxon>Bacilli</taxon>
        <taxon>Bacillales</taxon>
        <taxon>Paenibacillaceae</taxon>
        <taxon>Chengkuizengella</taxon>
    </lineage>
</organism>
<evidence type="ECO:0000313" key="1">
    <source>
        <dbReference type="EMBL" id="NBI30194.1"/>
    </source>
</evidence>
<gene>
    <name evidence="1" type="ORF">ERL59_14680</name>
</gene>
<comment type="caution">
    <text evidence="1">The sequence shown here is derived from an EMBL/GenBank/DDBJ whole genome shotgun (WGS) entry which is preliminary data.</text>
</comment>
<name>A0A6N9Q6F5_9BACL</name>
<evidence type="ECO:0008006" key="3">
    <source>
        <dbReference type="Google" id="ProtNLM"/>
    </source>
</evidence>
<dbReference type="AlphaFoldDB" id="A0A6N9Q6F5"/>
<dbReference type="EMBL" id="SIJB01000030">
    <property type="protein sequence ID" value="NBI30194.1"/>
    <property type="molecule type" value="Genomic_DNA"/>
</dbReference>
<sequence length="292" mass="33908">MKKLMQYDETILKNEKLFKDEFFLRFQLRHADKPIQLDENLSKNYLFPTFYGDVTCAIGIFMCNYQKAERLMPHPRMKPVRMPEGRTIVVFSCYEYKNVLGIPGYNEIAMSIPILVDPGFNPPILPMVLEKMFKNFGYYVFSMPVTSLENTIRGHKIWGLPKVTQEIDIFEKEGKCITVAKEEDGQPYFELSVPMNGNPTKFDVTSNLYSRFNNQFLQSKTNFKSIFNVNKNIKLLFNKNVKPDQTYLKIGNTPSGKVLKDLEIEEQPFQTRFTMGMTAAFDLPNSDYKSPL</sequence>
<dbReference type="SUPFAM" id="SSF160104">
    <property type="entry name" value="Acetoacetate decarboxylase-like"/>
    <property type="match status" value="1"/>
</dbReference>
<proteinExistence type="predicted"/>
<dbReference type="InterPro" id="IPR023375">
    <property type="entry name" value="ADC_dom_sf"/>
</dbReference>
<dbReference type="RefSeq" id="WP_160647005.1">
    <property type="nucleotide sequence ID" value="NZ_SIJB01000030.1"/>
</dbReference>
<keyword evidence="2" id="KW-1185">Reference proteome</keyword>
<accession>A0A6N9Q6F5</accession>
<dbReference type="GO" id="GO:0016829">
    <property type="term" value="F:lyase activity"/>
    <property type="evidence" value="ECO:0007669"/>
    <property type="project" value="InterPro"/>
</dbReference>
<dbReference type="InterPro" id="IPR010451">
    <property type="entry name" value="Acetoacetate_decarboxylase"/>
</dbReference>
<dbReference type="Gene3D" id="2.40.400.10">
    <property type="entry name" value="Acetoacetate decarboxylase-like"/>
    <property type="match status" value="1"/>
</dbReference>